<feature type="compositionally biased region" description="Acidic residues" evidence="6">
    <location>
        <begin position="929"/>
        <end position="944"/>
    </location>
</feature>
<dbReference type="InterPro" id="IPR019775">
    <property type="entry name" value="WD40_repeat_CS"/>
</dbReference>
<feature type="repeat" description="WD" evidence="5">
    <location>
        <begin position="481"/>
        <end position="504"/>
    </location>
</feature>
<feature type="region of interest" description="Disordered" evidence="6">
    <location>
        <begin position="918"/>
        <end position="964"/>
    </location>
</feature>
<evidence type="ECO:0000256" key="4">
    <source>
        <dbReference type="ARBA" id="ARBA00023242"/>
    </source>
</evidence>
<evidence type="ECO:0000256" key="1">
    <source>
        <dbReference type="ARBA" id="ARBA00004604"/>
    </source>
</evidence>
<dbReference type="InterPro" id="IPR011044">
    <property type="entry name" value="Quino_amine_DH_bsu"/>
</dbReference>
<dbReference type="PANTHER" id="PTHR19854:SF15">
    <property type="entry name" value="TRANSDUCIN BETA-LIKE PROTEIN 3"/>
    <property type="match status" value="1"/>
</dbReference>
<dbReference type="Pfam" id="PF08625">
    <property type="entry name" value="Utp13"/>
    <property type="match status" value="1"/>
</dbReference>
<keyword evidence="9" id="KW-1185">Reference proteome</keyword>
<sequence>MATAASSLSEAWAVDARHVGCFTGGKVAFCESSNLLGCLCDEELHLVDSSCKEPTRRVVQEGDGVLTFAIDHLGLNACTSHRSGLLRHFTLGEKIALARSWRGHEQVVADVSFDATGALVATGSVDRTAKVWDFQGYFCTHNFKGHAGIVSLARFHPAKLQLVTIADTEVRLWDLESSQCIGIMKDHLASISSMCFGRVKTQLFELVTGGRDQVVNVWNLQGKCSLVRSIPVFEHVEGVMAVPTRHLRQQCKEHTIFRGPFADWMRQEKEPPAFIIFTVGNKGAIRAWNPLDGKQVASHDSPHAAKGELRQIHCLDTAKGTKMVTIGEDLNFMMWSLPEFEVFSHIMGHNEEIVHVQLIPQIAWPQEQEVEDSTTKGSLVTADRFVCIANDEHPRVVSCEGFGAAMLRGHTDVVISCDVSVDGAWIATGGKDQVIKVWSASTCELACTCSGHAGDVTALSFSKRRPRTLRAASQQEQLPMLLVSVSQDKTMKVWEIPSAKELGKVLGTGTKVKKSKVTVLAHSKEVNDVLVAPNNKLMASGGQDKLVRIWKFPEGDLLGECKGHRRGIWCVAFSPIDQVVASASGDATVRLWNLKDFRAIRSFQGHSSAVLRVAFLSNGMQLMTSSVDGLLKLWHIRTAECAGTFEEHSSKVWCIDVCGNRMVSGGADSKICIWRDTTQEMEKQRQDEKADLALKDSRIALLVREGKVEAALTLALDLKRPGQMRQILLDHTMDVVGRKMFTGDGDKAEPESQRGQRKRNKAKRATPKSMNLTLLEPRKRCQEENGVCAKDKEESTPIDLRRWVLSLNVEQLERLVELLEQWNSNRRMAPLAQMTFATLLLSVPASKLKALEGMNATCRAVLSYASRHMARVESLLQKTYLFDLILQGSSQGLATKDSDDATISAEALKRTMDVLLQGKDEDLEKKEDEFEETEDDAVDEDTGSEDEKDKDVATSGEAKRRRKQ</sequence>
<dbReference type="Pfam" id="PF00400">
    <property type="entry name" value="WD40"/>
    <property type="match status" value="9"/>
</dbReference>
<dbReference type="PRINTS" id="PR00320">
    <property type="entry name" value="GPROTEINBRPT"/>
</dbReference>
<evidence type="ECO:0000259" key="7">
    <source>
        <dbReference type="Pfam" id="PF08625"/>
    </source>
</evidence>
<dbReference type="Proteomes" id="UP001642484">
    <property type="component" value="Unassembled WGS sequence"/>
</dbReference>
<dbReference type="Gene3D" id="2.130.10.10">
    <property type="entry name" value="YVTN repeat-like/Quinoprotein amine dehydrogenase"/>
    <property type="match status" value="3"/>
</dbReference>
<feature type="region of interest" description="Disordered" evidence="6">
    <location>
        <begin position="740"/>
        <end position="769"/>
    </location>
</feature>
<feature type="compositionally biased region" description="Basic residues" evidence="6">
    <location>
        <begin position="755"/>
        <end position="766"/>
    </location>
</feature>
<feature type="repeat" description="WD" evidence="5">
    <location>
        <begin position="143"/>
        <end position="183"/>
    </location>
</feature>
<evidence type="ECO:0000256" key="3">
    <source>
        <dbReference type="ARBA" id="ARBA00022737"/>
    </source>
</evidence>
<dbReference type="CDD" id="cd00200">
    <property type="entry name" value="WD40"/>
    <property type="match status" value="1"/>
</dbReference>
<feature type="repeat" description="WD" evidence="5">
    <location>
        <begin position="407"/>
        <end position="448"/>
    </location>
</feature>
<dbReference type="EMBL" id="CAXAMN010013547">
    <property type="protein sequence ID" value="CAK9041114.1"/>
    <property type="molecule type" value="Genomic_DNA"/>
</dbReference>
<comment type="subcellular location">
    <subcellularLocation>
        <location evidence="1">Nucleus</location>
        <location evidence="1">Nucleolus</location>
    </subcellularLocation>
</comment>
<dbReference type="SUPFAM" id="SSF50998">
    <property type="entry name" value="Quinoprotein alcohol dehydrogenase-like"/>
    <property type="match status" value="1"/>
</dbReference>
<reference evidence="8 9" key="1">
    <citation type="submission" date="2024-02" db="EMBL/GenBank/DDBJ databases">
        <authorList>
            <person name="Chen Y."/>
            <person name="Shah S."/>
            <person name="Dougan E. K."/>
            <person name="Thang M."/>
            <person name="Chan C."/>
        </authorList>
    </citation>
    <scope>NUCLEOTIDE SEQUENCE [LARGE SCALE GENOMIC DNA]</scope>
</reference>
<evidence type="ECO:0000313" key="9">
    <source>
        <dbReference type="Proteomes" id="UP001642484"/>
    </source>
</evidence>
<feature type="compositionally biased region" description="Basic and acidic residues" evidence="6">
    <location>
        <begin position="918"/>
        <end position="928"/>
    </location>
</feature>
<dbReference type="InterPro" id="IPR001680">
    <property type="entry name" value="WD40_rpt"/>
</dbReference>
<accession>A0ABP0LPI7</accession>
<dbReference type="PANTHER" id="PTHR19854">
    <property type="entry name" value="TRANSDUCIN BETA-LIKE 3"/>
    <property type="match status" value="1"/>
</dbReference>
<proteinExistence type="predicted"/>
<dbReference type="SMART" id="SM00320">
    <property type="entry name" value="WD40"/>
    <property type="match status" value="9"/>
</dbReference>
<dbReference type="SUPFAM" id="SSF50969">
    <property type="entry name" value="YVTN repeat-like/Quinoprotein amine dehydrogenase"/>
    <property type="match status" value="1"/>
</dbReference>
<protein>
    <recommendedName>
        <fullName evidence="7">U3 small nucleolar RNA-associated protein 13 C-terminal domain-containing protein</fullName>
    </recommendedName>
</protein>
<evidence type="ECO:0000256" key="6">
    <source>
        <dbReference type="SAM" id="MobiDB-lite"/>
    </source>
</evidence>
<feature type="repeat" description="WD" evidence="5">
    <location>
        <begin position="603"/>
        <end position="644"/>
    </location>
</feature>
<evidence type="ECO:0000256" key="2">
    <source>
        <dbReference type="ARBA" id="ARBA00022574"/>
    </source>
</evidence>
<dbReference type="InterPro" id="IPR015943">
    <property type="entry name" value="WD40/YVTN_repeat-like_dom_sf"/>
</dbReference>
<keyword evidence="4" id="KW-0539">Nucleus</keyword>
<organism evidence="8 9">
    <name type="scientific">Durusdinium trenchii</name>
    <dbReference type="NCBI Taxonomy" id="1381693"/>
    <lineage>
        <taxon>Eukaryota</taxon>
        <taxon>Sar</taxon>
        <taxon>Alveolata</taxon>
        <taxon>Dinophyceae</taxon>
        <taxon>Suessiales</taxon>
        <taxon>Symbiodiniaceae</taxon>
        <taxon>Durusdinium</taxon>
    </lineage>
</organism>
<dbReference type="InterPro" id="IPR011047">
    <property type="entry name" value="Quinoprotein_ADH-like_sf"/>
</dbReference>
<dbReference type="PROSITE" id="PS50082">
    <property type="entry name" value="WD_REPEATS_2"/>
    <property type="match status" value="7"/>
</dbReference>
<name>A0ABP0LPI7_9DINO</name>
<dbReference type="InterPro" id="IPR013934">
    <property type="entry name" value="Utp13_C"/>
</dbReference>
<feature type="domain" description="U3 small nucleolar RNA-associated protein 13 C-terminal" evidence="7">
    <location>
        <begin position="700"/>
        <end position="887"/>
    </location>
</feature>
<feature type="repeat" description="WD" evidence="5">
    <location>
        <begin position="561"/>
        <end position="602"/>
    </location>
</feature>
<feature type="repeat" description="WD" evidence="5">
    <location>
        <begin position="101"/>
        <end position="135"/>
    </location>
</feature>
<keyword evidence="2 5" id="KW-0853">WD repeat</keyword>
<dbReference type="InterPro" id="IPR020472">
    <property type="entry name" value="WD40_PAC1"/>
</dbReference>
<evidence type="ECO:0000313" key="8">
    <source>
        <dbReference type="EMBL" id="CAK9041114.1"/>
    </source>
</evidence>
<feature type="repeat" description="WD" evidence="5">
    <location>
        <begin position="519"/>
        <end position="560"/>
    </location>
</feature>
<gene>
    <name evidence="8" type="ORF">CCMP2556_LOCUS22070</name>
</gene>
<comment type="caution">
    <text evidence="8">The sequence shown here is derived from an EMBL/GenBank/DDBJ whole genome shotgun (WGS) entry which is preliminary data.</text>
</comment>
<evidence type="ECO:0000256" key="5">
    <source>
        <dbReference type="PROSITE-ProRule" id="PRU00221"/>
    </source>
</evidence>
<keyword evidence="3" id="KW-0677">Repeat</keyword>
<dbReference type="PROSITE" id="PS00678">
    <property type="entry name" value="WD_REPEATS_1"/>
    <property type="match status" value="3"/>
</dbReference>
<feature type="compositionally biased region" description="Basic and acidic residues" evidence="6">
    <location>
        <begin position="744"/>
        <end position="754"/>
    </location>
</feature>
<dbReference type="PROSITE" id="PS50294">
    <property type="entry name" value="WD_REPEATS_REGION"/>
    <property type="match status" value="5"/>
</dbReference>